<sequence length="223" mass="25079">MMIGKVYHSLASGLSFSKRWATRSWRLVLLLGGVGLVSLVPESAGWSAGCVCLGLMMQLAALLSGRHPGWFVFVPVVGVLGWYAPALSRVCDQLAIYGLMLWGMLWLFVRSLRREQVPLVTRLAGAVHGTPLRADVQRYTVGVTWAWSIFFTLALLAPLMLWLWAPHERAWRWPLEGGTGLAAVVFFAVEMIIRRLVIRHYDHSTLKQNFMAGRAVFMRKDLK</sequence>
<keyword evidence="1" id="KW-1133">Transmembrane helix</keyword>
<comment type="caution">
    <text evidence="2">The sequence shown here is derived from an EMBL/GenBank/DDBJ whole genome shotgun (WGS) entry which is preliminary data.</text>
</comment>
<protein>
    <recommendedName>
        <fullName evidence="4">Ketosynthase</fullName>
    </recommendedName>
</protein>
<feature type="transmembrane region" description="Helical" evidence="1">
    <location>
        <begin position="177"/>
        <end position="197"/>
    </location>
</feature>
<keyword evidence="1" id="KW-0472">Membrane</keyword>
<evidence type="ECO:0000313" key="2">
    <source>
        <dbReference type="EMBL" id="MBE1724000.1"/>
    </source>
</evidence>
<keyword evidence="3" id="KW-1185">Reference proteome</keyword>
<gene>
    <name evidence="2" type="ORF">IGM82_06215</name>
</gene>
<reference evidence="2 3" key="1">
    <citation type="submission" date="2020-09" db="EMBL/GenBank/DDBJ databases">
        <title>Bombella mellium and Bombella favum sp. nov., two novel species isolated from honey of Apis mellifera.</title>
        <authorList>
            <person name="Hilgarth M."/>
            <person name="Redwitz J."/>
            <person name="Ehrmann M.A."/>
            <person name="Vogel R.F."/>
            <person name="Jakob F."/>
        </authorList>
    </citation>
    <scope>NUCLEOTIDE SEQUENCE [LARGE SCALE GENOMIC DNA]</scope>
    <source>
        <strain evidence="2 3">MRM1</strain>
    </source>
</reference>
<evidence type="ECO:0008006" key="4">
    <source>
        <dbReference type="Google" id="ProtNLM"/>
    </source>
</evidence>
<feature type="transmembrane region" description="Helical" evidence="1">
    <location>
        <begin position="143"/>
        <end position="165"/>
    </location>
</feature>
<dbReference type="Proteomes" id="UP000599085">
    <property type="component" value="Unassembled WGS sequence"/>
</dbReference>
<feature type="transmembrane region" description="Helical" evidence="1">
    <location>
        <begin position="70"/>
        <end position="88"/>
    </location>
</feature>
<evidence type="ECO:0000256" key="1">
    <source>
        <dbReference type="SAM" id="Phobius"/>
    </source>
</evidence>
<name>A0ABR9MQ63_9PROT</name>
<proteinExistence type="predicted"/>
<accession>A0ABR9MQ63</accession>
<dbReference type="RefSeq" id="WP_192848528.1">
    <property type="nucleotide sequence ID" value="NZ_JADAQV010000003.1"/>
</dbReference>
<keyword evidence="1" id="KW-0812">Transmembrane</keyword>
<organism evidence="2 3">
    <name type="scientific">Bombella apis</name>
    <dbReference type="NCBI Taxonomy" id="1785988"/>
    <lineage>
        <taxon>Bacteria</taxon>
        <taxon>Pseudomonadati</taxon>
        <taxon>Pseudomonadota</taxon>
        <taxon>Alphaproteobacteria</taxon>
        <taxon>Acetobacterales</taxon>
        <taxon>Acetobacteraceae</taxon>
        <taxon>Bombella</taxon>
    </lineage>
</organism>
<feature type="transmembrane region" description="Helical" evidence="1">
    <location>
        <begin position="20"/>
        <end position="40"/>
    </location>
</feature>
<dbReference type="EMBL" id="JADAQV010000003">
    <property type="protein sequence ID" value="MBE1724000.1"/>
    <property type="molecule type" value="Genomic_DNA"/>
</dbReference>
<evidence type="ECO:0000313" key="3">
    <source>
        <dbReference type="Proteomes" id="UP000599085"/>
    </source>
</evidence>